<dbReference type="Proteomes" id="UP001224775">
    <property type="component" value="Unassembled WGS sequence"/>
</dbReference>
<organism evidence="2 3">
    <name type="scientific">Skeletonema marinoi</name>
    <dbReference type="NCBI Taxonomy" id="267567"/>
    <lineage>
        <taxon>Eukaryota</taxon>
        <taxon>Sar</taxon>
        <taxon>Stramenopiles</taxon>
        <taxon>Ochrophyta</taxon>
        <taxon>Bacillariophyta</taxon>
        <taxon>Coscinodiscophyceae</taxon>
        <taxon>Thalassiosirophycidae</taxon>
        <taxon>Thalassiosirales</taxon>
        <taxon>Skeletonemataceae</taxon>
        <taxon>Skeletonema</taxon>
        <taxon>Skeletonema marinoi-dohrnii complex</taxon>
    </lineage>
</organism>
<comment type="caution">
    <text evidence="2">The sequence shown here is derived from an EMBL/GenBank/DDBJ whole genome shotgun (WGS) entry which is preliminary data.</text>
</comment>
<evidence type="ECO:0000313" key="3">
    <source>
        <dbReference type="Proteomes" id="UP001224775"/>
    </source>
</evidence>
<sequence>MKCVMYIISAAAVSATPLLRRNHRSLAETTNYADGTNFLQTLGIEEPTVENYGYKSTADVRAGSCHDNTEPSCRNKDEDGICQGPFTTDGSIRTIAYAAVAQSDKDEGSFTQTYCARADVYADVFDTGYESSVAHAKANLVITFTIKDDEHEVTSFEVEHLNAQGGGGLSGSVIGAITAVCIVVVAAIGFLVMRRRRVRSSGEQEASARPAAGSLS</sequence>
<gene>
    <name evidence="2" type="ORF">QTG54_006357</name>
</gene>
<feature type="transmembrane region" description="Helical" evidence="1">
    <location>
        <begin position="173"/>
        <end position="193"/>
    </location>
</feature>
<accession>A0AAD8YCX7</accession>
<keyword evidence="1" id="KW-0812">Transmembrane</keyword>
<proteinExistence type="predicted"/>
<keyword evidence="1" id="KW-0472">Membrane</keyword>
<dbReference type="AlphaFoldDB" id="A0AAD8YCX7"/>
<dbReference type="EMBL" id="JATAAI010000010">
    <property type="protein sequence ID" value="KAK1742760.1"/>
    <property type="molecule type" value="Genomic_DNA"/>
</dbReference>
<protein>
    <submittedName>
        <fullName evidence="2">Uncharacterized protein</fullName>
    </submittedName>
</protein>
<evidence type="ECO:0000256" key="1">
    <source>
        <dbReference type="SAM" id="Phobius"/>
    </source>
</evidence>
<keyword evidence="3" id="KW-1185">Reference proteome</keyword>
<evidence type="ECO:0000313" key="2">
    <source>
        <dbReference type="EMBL" id="KAK1742760.1"/>
    </source>
</evidence>
<reference evidence="2" key="1">
    <citation type="submission" date="2023-06" db="EMBL/GenBank/DDBJ databases">
        <title>Survivors Of The Sea: Transcriptome response of Skeletonema marinoi to long-term dormancy.</title>
        <authorList>
            <person name="Pinder M.I.M."/>
            <person name="Kourtchenko O."/>
            <person name="Robertson E.K."/>
            <person name="Larsson T."/>
            <person name="Maumus F."/>
            <person name="Osuna-Cruz C.M."/>
            <person name="Vancaester E."/>
            <person name="Stenow R."/>
            <person name="Vandepoele K."/>
            <person name="Ploug H."/>
            <person name="Bruchert V."/>
            <person name="Godhe A."/>
            <person name="Topel M."/>
        </authorList>
    </citation>
    <scope>NUCLEOTIDE SEQUENCE</scope>
    <source>
        <strain evidence="2">R05AC</strain>
    </source>
</reference>
<name>A0AAD8YCX7_9STRA</name>
<keyword evidence="1" id="KW-1133">Transmembrane helix</keyword>